<dbReference type="SFLD" id="SFLDS00003">
    <property type="entry name" value="Haloacid_Dehalogenase"/>
    <property type="match status" value="1"/>
</dbReference>
<organism evidence="1 2">
    <name type="scientific">Microlunatus panaciterrae</name>
    <dbReference type="NCBI Taxonomy" id="400768"/>
    <lineage>
        <taxon>Bacteria</taxon>
        <taxon>Bacillati</taxon>
        <taxon>Actinomycetota</taxon>
        <taxon>Actinomycetes</taxon>
        <taxon>Propionibacteriales</taxon>
        <taxon>Propionibacteriaceae</taxon>
        <taxon>Microlunatus</taxon>
    </lineage>
</organism>
<dbReference type="EC" id="3.8.1.2" evidence="1"/>
<comment type="caution">
    <text evidence="1">The sequence shown here is derived from an EMBL/GenBank/DDBJ whole genome shotgun (WGS) entry which is preliminary data.</text>
</comment>
<dbReference type="SUPFAM" id="SSF56784">
    <property type="entry name" value="HAD-like"/>
    <property type="match status" value="1"/>
</dbReference>
<dbReference type="GO" id="GO:0018784">
    <property type="term" value="F:(S)-2-haloacid dehalogenase activity"/>
    <property type="evidence" value="ECO:0007669"/>
    <property type="project" value="UniProtKB-EC"/>
</dbReference>
<dbReference type="Pfam" id="PF00702">
    <property type="entry name" value="Hydrolase"/>
    <property type="match status" value="1"/>
</dbReference>
<dbReference type="InterPro" id="IPR036412">
    <property type="entry name" value="HAD-like_sf"/>
</dbReference>
<dbReference type="InterPro" id="IPR009297">
    <property type="entry name" value="DUF952"/>
</dbReference>
<protein>
    <submittedName>
        <fullName evidence="1">2-haloacid dehalogenase</fullName>
        <ecNumber evidence="1">3.8.1.2</ecNumber>
    </submittedName>
</protein>
<evidence type="ECO:0000313" key="2">
    <source>
        <dbReference type="Proteomes" id="UP000704762"/>
    </source>
</evidence>
<dbReference type="SFLD" id="SFLDG01129">
    <property type="entry name" value="C1.5:_HAD__Beta-PGM__Phosphata"/>
    <property type="match status" value="1"/>
</dbReference>
<gene>
    <name evidence="1" type="ORF">JOE57_000222</name>
</gene>
<dbReference type="Pfam" id="PF06108">
    <property type="entry name" value="DUF952"/>
    <property type="match status" value="1"/>
</dbReference>
<dbReference type="PRINTS" id="PR00413">
    <property type="entry name" value="HADHALOGNASE"/>
</dbReference>
<sequence length="315" mass="34611">MTASADTVIFDLGRVLLEWDPRLAFAEVLPAEEIGEFMEQISFAEWNLAHDAGQEWSVGETELISRFPDRAEAILAYRRHFARTLTGLVPGTAALVAELQRRGVRLIALTNWSAELFPVARRSFSILDRFEGIVVSGEEQLAKPDPAIFTLLCERYGVDPAAAVFIDDSPKNCRAAAAVGLTVINFVDAESTRSALVDLGLLQTRQPVAGPVFHVAERELWQQGLDSGDYPWSSRGLSYQRQGFVHCALPDQVAGVLASTYADLNRADLVVGEFDPQELDGVVIMEDLGGEGEFPHLYAPLDLRRSRAVHPGTSF</sequence>
<keyword evidence="1" id="KW-0378">Hydrolase</keyword>
<dbReference type="SUPFAM" id="SSF56399">
    <property type="entry name" value="ADP-ribosylation"/>
    <property type="match status" value="1"/>
</dbReference>
<dbReference type="Proteomes" id="UP000704762">
    <property type="component" value="Unassembled WGS sequence"/>
</dbReference>
<dbReference type="InterPro" id="IPR006439">
    <property type="entry name" value="HAD-SF_hydro_IA"/>
</dbReference>
<dbReference type="PANTHER" id="PTHR43611:SF3">
    <property type="entry name" value="FLAVIN MONONUCLEOTIDE HYDROLASE 1, CHLOROPLATIC"/>
    <property type="match status" value="1"/>
</dbReference>
<dbReference type="Gene3D" id="3.40.50.1000">
    <property type="entry name" value="HAD superfamily/HAD-like"/>
    <property type="match status" value="1"/>
</dbReference>
<keyword evidence="2" id="KW-1185">Reference proteome</keyword>
<dbReference type="EMBL" id="JAFBCF010000001">
    <property type="protein sequence ID" value="MBM7797301.1"/>
    <property type="molecule type" value="Genomic_DNA"/>
</dbReference>
<reference evidence="1 2" key="1">
    <citation type="submission" date="2021-01" db="EMBL/GenBank/DDBJ databases">
        <title>Sequencing the genomes of 1000 actinobacteria strains.</title>
        <authorList>
            <person name="Klenk H.-P."/>
        </authorList>
    </citation>
    <scope>NUCLEOTIDE SEQUENCE [LARGE SCALE GENOMIC DNA]</scope>
    <source>
        <strain evidence="1 2">DSM 18662</strain>
    </source>
</reference>
<dbReference type="InterPro" id="IPR023214">
    <property type="entry name" value="HAD_sf"/>
</dbReference>
<accession>A0ABS2RE74</accession>
<dbReference type="CDD" id="cd02603">
    <property type="entry name" value="HAD_sEH-N_like"/>
    <property type="match status" value="1"/>
</dbReference>
<dbReference type="PANTHER" id="PTHR43611">
    <property type="entry name" value="ALPHA-D-GLUCOSE 1-PHOSPHATE PHOSPHATASE"/>
    <property type="match status" value="1"/>
</dbReference>
<dbReference type="Gene3D" id="3.20.170.20">
    <property type="entry name" value="Protein of unknown function DUF952"/>
    <property type="match status" value="1"/>
</dbReference>
<proteinExistence type="predicted"/>
<dbReference type="NCBIfam" id="TIGR01509">
    <property type="entry name" value="HAD-SF-IA-v3"/>
    <property type="match status" value="1"/>
</dbReference>
<evidence type="ECO:0000313" key="1">
    <source>
        <dbReference type="EMBL" id="MBM7797301.1"/>
    </source>
</evidence>
<dbReference type="RefSeq" id="WP_204916015.1">
    <property type="nucleotide sequence ID" value="NZ_BAAAQP010000003.1"/>
</dbReference>
<name>A0ABS2RE74_9ACTN</name>